<evidence type="ECO:0000256" key="7">
    <source>
        <dbReference type="ARBA" id="ARBA00022741"/>
    </source>
</evidence>
<evidence type="ECO:0000256" key="9">
    <source>
        <dbReference type="ARBA" id="ARBA00022806"/>
    </source>
</evidence>
<dbReference type="Gene3D" id="3.40.50.300">
    <property type="entry name" value="P-loop containing nucleotide triphosphate hydrolases"/>
    <property type="match status" value="2"/>
</dbReference>
<evidence type="ECO:0000256" key="13">
    <source>
        <dbReference type="ARBA" id="ARBA00022884"/>
    </source>
</evidence>
<organism evidence="20 21">
    <name type="scientific">Globodera pallida</name>
    <name type="common">Potato cyst nematode worm</name>
    <name type="synonym">Heterodera pallida</name>
    <dbReference type="NCBI Taxonomy" id="36090"/>
    <lineage>
        <taxon>Eukaryota</taxon>
        <taxon>Metazoa</taxon>
        <taxon>Ecdysozoa</taxon>
        <taxon>Nematoda</taxon>
        <taxon>Chromadorea</taxon>
        <taxon>Rhabditida</taxon>
        <taxon>Tylenchina</taxon>
        <taxon>Tylenchomorpha</taxon>
        <taxon>Tylenchoidea</taxon>
        <taxon>Heteroderidae</taxon>
        <taxon>Heteroderinae</taxon>
        <taxon>Globodera</taxon>
    </lineage>
</organism>
<dbReference type="InterPro" id="IPR027417">
    <property type="entry name" value="P-loop_NTPase"/>
</dbReference>
<dbReference type="PANTHER" id="PTHR14074">
    <property type="entry name" value="HELICASE WITH DEATH DOMAIN-RELATED"/>
    <property type="match status" value="1"/>
</dbReference>
<keyword evidence="20" id="KW-1185">Reference proteome</keyword>
<evidence type="ECO:0000256" key="12">
    <source>
        <dbReference type="ARBA" id="ARBA00022859"/>
    </source>
</evidence>
<proteinExistence type="inferred from homology"/>
<dbReference type="Proteomes" id="UP000050741">
    <property type="component" value="Unassembled WGS sequence"/>
</dbReference>
<dbReference type="PROSITE" id="PS51194">
    <property type="entry name" value="HELICASE_CTER"/>
    <property type="match status" value="1"/>
</dbReference>
<dbReference type="GO" id="GO:0045087">
    <property type="term" value="P:innate immune response"/>
    <property type="evidence" value="ECO:0007669"/>
    <property type="project" value="UniProtKB-KW"/>
</dbReference>
<reference evidence="20" key="1">
    <citation type="submission" date="2013-12" db="EMBL/GenBank/DDBJ databases">
        <authorList>
            <person name="Aslett M."/>
        </authorList>
    </citation>
    <scope>NUCLEOTIDE SEQUENCE [LARGE SCALE GENOMIC DNA]</scope>
    <source>
        <strain evidence="20">Lindley</strain>
    </source>
</reference>
<evidence type="ECO:0000313" key="21">
    <source>
        <dbReference type="WBParaSite" id="GPLIN_000445400"/>
    </source>
</evidence>
<keyword evidence="4" id="KW-0963">Cytoplasm</keyword>
<dbReference type="WBParaSite" id="GPLIN_000445400">
    <property type="protein sequence ID" value="GPLIN_000445400"/>
    <property type="gene ID" value="GPLIN_000445400"/>
</dbReference>
<evidence type="ECO:0000259" key="19">
    <source>
        <dbReference type="PROSITE" id="PS51789"/>
    </source>
</evidence>
<dbReference type="PANTHER" id="PTHR14074:SF16">
    <property type="entry name" value="ANTIVIRAL INNATE IMMUNE RESPONSE RECEPTOR RIG-I"/>
    <property type="match status" value="1"/>
</dbReference>
<keyword evidence="11" id="KW-0067">ATP-binding</keyword>
<dbReference type="GO" id="GO:0005737">
    <property type="term" value="C:cytoplasm"/>
    <property type="evidence" value="ECO:0007669"/>
    <property type="project" value="UniProtKB-SubCell"/>
</dbReference>
<evidence type="ECO:0000256" key="3">
    <source>
        <dbReference type="ARBA" id="ARBA00012552"/>
    </source>
</evidence>
<dbReference type="InterPro" id="IPR001650">
    <property type="entry name" value="Helicase_C-like"/>
</dbReference>
<feature type="domain" description="Helicase C-terminal" evidence="18">
    <location>
        <begin position="555"/>
        <end position="737"/>
    </location>
</feature>
<dbReference type="GO" id="GO:0003723">
    <property type="term" value="F:RNA binding"/>
    <property type="evidence" value="ECO:0007669"/>
    <property type="project" value="UniProtKB-KW"/>
</dbReference>
<comment type="catalytic activity">
    <reaction evidence="15">
        <text>ATP + H2O = ADP + phosphate + H(+)</text>
        <dbReference type="Rhea" id="RHEA:13065"/>
        <dbReference type="ChEBI" id="CHEBI:15377"/>
        <dbReference type="ChEBI" id="CHEBI:15378"/>
        <dbReference type="ChEBI" id="CHEBI:30616"/>
        <dbReference type="ChEBI" id="CHEBI:43474"/>
        <dbReference type="ChEBI" id="CHEBI:456216"/>
        <dbReference type="EC" id="3.6.4.13"/>
    </reaction>
    <physiologicalReaction direction="left-to-right" evidence="15">
        <dbReference type="Rhea" id="RHEA:13066"/>
    </physiologicalReaction>
</comment>
<dbReference type="SUPFAM" id="SSF52540">
    <property type="entry name" value="P-loop containing nucleoside triphosphate hydrolases"/>
    <property type="match status" value="2"/>
</dbReference>
<dbReference type="GO" id="GO:0046872">
    <property type="term" value="F:metal ion binding"/>
    <property type="evidence" value="ECO:0007669"/>
    <property type="project" value="UniProtKB-KW"/>
</dbReference>
<dbReference type="InterPro" id="IPR014001">
    <property type="entry name" value="Helicase_ATP-bd"/>
</dbReference>
<evidence type="ECO:0000256" key="1">
    <source>
        <dbReference type="ARBA" id="ARBA00004496"/>
    </source>
</evidence>
<dbReference type="EC" id="3.6.4.13" evidence="3"/>
<evidence type="ECO:0000259" key="17">
    <source>
        <dbReference type="PROSITE" id="PS51192"/>
    </source>
</evidence>
<keyword evidence="10" id="KW-0862">Zinc</keyword>
<dbReference type="InterPro" id="IPR038557">
    <property type="entry name" value="RLR_C_sf"/>
</dbReference>
<evidence type="ECO:0000256" key="10">
    <source>
        <dbReference type="ARBA" id="ARBA00022833"/>
    </source>
</evidence>
<evidence type="ECO:0000256" key="15">
    <source>
        <dbReference type="ARBA" id="ARBA00049390"/>
    </source>
</evidence>
<keyword evidence="6" id="KW-0479">Metal-binding</keyword>
<dbReference type="InterPro" id="IPR041204">
    <property type="entry name" value="RIG-I-like_C"/>
</dbReference>
<evidence type="ECO:0000256" key="8">
    <source>
        <dbReference type="ARBA" id="ARBA00022801"/>
    </source>
</evidence>
<sequence>MTPQILLNMLNSVIETERVYFADFTLVIFDECHHCDKGHPYKLLMDQLAELDNTKNGKRRQIQIVGLTASLGVGDTSWDMAECQRHMLSLCANLKAETISSVRQQLENLKEYVTPPVDHVVKVNRPVNNGFVEAIKRCMGEIQRSMQVELQSIVEQRKLPYIANDDILFPNVDDQFQYQTRVGLLKKYLQRLDEPVTRVLLLCSINHLSHYFYAITISDLLPNSFALDYLNKKMAEYTKRSDDDQFNQINANLLKRQSDNDQFNRINAILLKRYKDNDQFKLINATLLKRYNELLQQLREIERLESEEKEQNKRTLLSTGCINKYLFNMEKKEILNRLYRILFEQFAKKSDSRALIFVATRLSTKQNYDILSTRRKERTIWGLTQRGDFVCPRGVRLGKDKIGYYRRESAQRLDEPVTRVLLLCSINHLSHYFYAITISDLLPNSFALDYLNKKMAEYTKRSDDDQFNQINANLLKRQSDNDQFNRINAILLKRYKDNDQFKLINAILLKRYNELLQQLREIERLESEEKEQNKRTLLSTGCINKYLFNMEKKEILNRLYRILFEQFAKKSDSRALIFVATRACAQRLAKHLMELDLELPMFYNQNNVGHMVSANASGTMGGQSSDEQRRMREGFSVGLIKVLVVTSVAEEGVNIAACNLIIKYNNVGNERQMIQRRGRARHKDSKSILLALNTGAEQRELCNMRKEAMMMRCIADLQEQEEQTLLKQIEEKTEEMKVNRDEEKKKLENIRDQLMGKRFDLKCTCGTLISCSDRVRSVMGGSLYVCCDPEVWKRSKHTLSHISRRRKFTNLIRWECAKCGELWGHIVKFSNVFLPELRVRSFVLERLDQQRQFDRSEQVGKKWKDIEQNNFNVDAISIADIRSMYEGLLETNPEAHKEYEKQSRHQLAEIEWRHKEQRECALLDE</sequence>
<dbReference type="GO" id="GO:0005524">
    <property type="term" value="F:ATP binding"/>
    <property type="evidence" value="ECO:0007669"/>
    <property type="project" value="UniProtKB-KW"/>
</dbReference>
<reference evidence="20" key="2">
    <citation type="submission" date="2014-05" db="EMBL/GenBank/DDBJ databases">
        <title>The genome and life-stage specific transcriptomes of Globodera pallida elucidate key aspects of plant parasitism by a cyst nematode.</title>
        <authorList>
            <person name="Cotton J.A."/>
            <person name="Lilley C.J."/>
            <person name="Jones L.M."/>
            <person name="Kikuchi T."/>
            <person name="Reid A.J."/>
            <person name="Thorpe P."/>
            <person name="Tsai I.J."/>
            <person name="Beasley H."/>
            <person name="Blok V."/>
            <person name="Cock P.J.A."/>
            <person name="Van den Akker S.E."/>
            <person name="Holroyd N."/>
            <person name="Hunt M."/>
            <person name="Mantelin S."/>
            <person name="Naghra H."/>
            <person name="Pain A."/>
            <person name="Palomares-Rius J.E."/>
            <person name="Zarowiecki M."/>
            <person name="Berriman M."/>
            <person name="Jones J.T."/>
            <person name="Urwin P.E."/>
        </authorList>
    </citation>
    <scope>NUCLEOTIDE SEQUENCE [LARGE SCALE GENOMIC DNA]</scope>
    <source>
        <strain evidence="20">Lindley</strain>
    </source>
</reference>
<dbReference type="Gene3D" id="2.170.150.30">
    <property type="entry name" value="RIG-I-like receptor, C-terminal regulatory domain"/>
    <property type="match status" value="1"/>
</dbReference>
<feature type="coiled-coil region" evidence="16">
    <location>
        <begin position="284"/>
        <end position="314"/>
    </location>
</feature>
<dbReference type="InterPro" id="IPR021673">
    <property type="entry name" value="RLR_CTR"/>
</dbReference>
<dbReference type="GO" id="GO:0003724">
    <property type="term" value="F:RNA helicase activity"/>
    <property type="evidence" value="ECO:0007669"/>
    <property type="project" value="UniProtKB-EC"/>
</dbReference>
<evidence type="ECO:0000256" key="16">
    <source>
        <dbReference type="SAM" id="Coils"/>
    </source>
</evidence>
<feature type="coiled-coil region" evidence="16">
    <location>
        <begin position="505"/>
        <end position="535"/>
    </location>
</feature>
<dbReference type="AlphaFoldDB" id="A0A183BV17"/>
<evidence type="ECO:0000256" key="5">
    <source>
        <dbReference type="ARBA" id="ARBA00022588"/>
    </source>
</evidence>
<keyword evidence="16" id="KW-0175">Coiled coil</keyword>
<keyword evidence="8" id="KW-0378">Hydrolase</keyword>
<dbReference type="GO" id="GO:0051607">
    <property type="term" value="P:defense response to virus"/>
    <property type="evidence" value="ECO:0007669"/>
    <property type="project" value="UniProtKB-KW"/>
</dbReference>
<feature type="domain" description="Helicase ATP-binding" evidence="17">
    <location>
        <begin position="1"/>
        <end position="89"/>
    </location>
</feature>
<dbReference type="GO" id="GO:0016787">
    <property type="term" value="F:hydrolase activity"/>
    <property type="evidence" value="ECO:0007669"/>
    <property type="project" value="UniProtKB-KW"/>
</dbReference>
<evidence type="ECO:0000259" key="18">
    <source>
        <dbReference type="PROSITE" id="PS51194"/>
    </source>
</evidence>
<protein>
    <recommendedName>
        <fullName evidence="3">RNA helicase</fullName>
        <ecNumber evidence="3">3.6.4.13</ecNumber>
    </recommendedName>
</protein>
<evidence type="ECO:0000256" key="4">
    <source>
        <dbReference type="ARBA" id="ARBA00022490"/>
    </source>
</evidence>
<dbReference type="PROSITE" id="PS51192">
    <property type="entry name" value="HELICASE_ATP_BIND_1"/>
    <property type="match status" value="1"/>
</dbReference>
<feature type="domain" description="RLR CTR" evidence="19">
    <location>
        <begin position="742"/>
        <end position="880"/>
    </location>
</feature>
<feature type="coiled-coil region" evidence="16">
    <location>
        <begin position="715"/>
        <end position="753"/>
    </location>
</feature>
<keyword evidence="13" id="KW-0694">RNA-binding</keyword>
<keyword evidence="14" id="KW-0051">Antiviral defense</keyword>
<dbReference type="SMART" id="SM00490">
    <property type="entry name" value="HELICc"/>
    <property type="match status" value="1"/>
</dbReference>
<keyword evidence="9" id="KW-0347">Helicase</keyword>
<evidence type="ECO:0000313" key="20">
    <source>
        <dbReference type="Proteomes" id="UP000050741"/>
    </source>
</evidence>
<dbReference type="Pfam" id="PF11648">
    <property type="entry name" value="RIG-I_C-RD"/>
    <property type="match status" value="1"/>
</dbReference>
<evidence type="ECO:0000256" key="11">
    <source>
        <dbReference type="ARBA" id="ARBA00022840"/>
    </source>
</evidence>
<evidence type="ECO:0000256" key="6">
    <source>
        <dbReference type="ARBA" id="ARBA00022723"/>
    </source>
</evidence>
<dbReference type="InterPro" id="IPR051363">
    <property type="entry name" value="RLR_Helicase"/>
</dbReference>
<evidence type="ECO:0000256" key="14">
    <source>
        <dbReference type="ARBA" id="ARBA00023118"/>
    </source>
</evidence>
<reference evidence="21" key="3">
    <citation type="submission" date="2016-06" db="UniProtKB">
        <authorList>
            <consortium name="WormBaseParasite"/>
        </authorList>
    </citation>
    <scope>IDENTIFICATION</scope>
</reference>
<comment type="similarity">
    <text evidence="2">Belongs to the helicase family. RLR subfamily.</text>
</comment>
<dbReference type="PROSITE" id="PS51789">
    <property type="entry name" value="RLR_CTR"/>
    <property type="match status" value="1"/>
</dbReference>
<name>A0A183BV17_GLOPA</name>
<dbReference type="Pfam" id="PF18119">
    <property type="entry name" value="RIG-I_C"/>
    <property type="match status" value="1"/>
</dbReference>
<dbReference type="Pfam" id="PF00271">
    <property type="entry name" value="Helicase_C"/>
    <property type="match status" value="1"/>
</dbReference>
<evidence type="ECO:0000256" key="2">
    <source>
        <dbReference type="ARBA" id="ARBA00006866"/>
    </source>
</evidence>
<comment type="subcellular location">
    <subcellularLocation>
        <location evidence="1">Cytoplasm</location>
    </subcellularLocation>
</comment>
<keyword evidence="12" id="KW-0391">Immunity</keyword>
<keyword evidence="5" id="KW-0399">Innate immunity</keyword>
<accession>A0A183BV17</accession>
<keyword evidence="7" id="KW-0547">Nucleotide-binding</keyword>